<proteinExistence type="predicted"/>
<evidence type="ECO:0000313" key="2">
    <source>
        <dbReference type="EMBL" id="POM27610.1"/>
    </source>
</evidence>
<dbReference type="AlphaFoldDB" id="A0A2P4URD5"/>
<dbReference type="RefSeq" id="WP_103562406.1">
    <property type="nucleotide sequence ID" value="NZ_MTBP01000001.1"/>
</dbReference>
<protein>
    <submittedName>
        <fullName evidence="2">Uncharacterized protein</fullName>
    </submittedName>
</protein>
<feature type="compositionally biased region" description="Basic residues" evidence="1">
    <location>
        <begin position="153"/>
        <end position="163"/>
    </location>
</feature>
<dbReference type="EMBL" id="MTBP01000001">
    <property type="protein sequence ID" value="POM27610.1"/>
    <property type="molecule type" value="Genomic_DNA"/>
</dbReference>
<organism evidence="2 3">
    <name type="scientific">Actinomadura rubteroloni</name>
    <dbReference type="NCBI Taxonomy" id="1926885"/>
    <lineage>
        <taxon>Bacteria</taxon>
        <taxon>Bacillati</taxon>
        <taxon>Actinomycetota</taxon>
        <taxon>Actinomycetes</taxon>
        <taxon>Streptosporangiales</taxon>
        <taxon>Thermomonosporaceae</taxon>
        <taxon>Actinomadura</taxon>
    </lineage>
</organism>
<dbReference type="Proteomes" id="UP000242367">
    <property type="component" value="Unassembled WGS sequence"/>
</dbReference>
<name>A0A2P4URD5_9ACTN</name>
<gene>
    <name evidence="2" type="ORF">BTM25_20260</name>
</gene>
<comment type="caution">
    <text evidence="2">The sequence shown here is derived from an EMBL/GenBank/DDBJ whole genome shotgun (WGS) entry which is preliminary data.</text>
</comment>
<sequence>MSARLVQAFAADRTPPDGVRVTAQTYGGRVALVLVERPATASPAPAGAVDEHLAVTLGGPDDAGWAKIADVLVTGPDPDVQGSPLVRAEVHAPDRCVIVVRDGFAAEFTVHGDVWTLTAWAASFAHARLLAGADAEGLRLIVAGAHRGLLVPRARHSGPRRARTSASSGEPSAANNSAASSR</sequence>
<reference evidence="2 3" key="1">
    <citation type="journal article" date="2017" name="Chemistry">
        <title>Isolation, Biosynthesis and Chemical Modifications of Rubterolones A-F: Rare Tropolone Alkaloids from Actinomadura sp. 5-2.</title>
        <authorList>
            <person name="Guo H."/>
            <person name="Benndorf R."/>
            <person name="Leichnitz D."/>
            <person name="Klassen J.L."/>
            <person name="Vollmers J."/>
            <person name="Gorls H."/>
            <person name="Steinacker M."/>
            <person name="Weigel C."/>
            <person name="Dahse H.M."/>
            <person name="Kaster A.K."/>
            <person name="de Beer Z.W."/>
            <person name="Poulsen M."/>
            <person name="Beemelmanns C."/>
        </authorList>
    </citation>
    <scope>NUCLEOTIDE SEQUENCE [LARGE SCALE GENOMIC DNA]</scope>
    <source>
        <strain evidence="2 3">5-2</strain>
    </source>
</reference>
<feature type="region of interest" description="Disordered" evidence="1">
    <location>
        <begin position="152"/>
        <end position="182"/>
    </location>
</feature>
<evidence type="ECO:0000256" key="1">
    <source>
        <dbReference type="SAM" id="MobiDB-lite"/>
    </source>
</evidence>
<keyword evidence="3" id="KW-1185">Reference proteome</keyword>
<feature type="compositionally biased region" description="Low complexity" evidence="1">
    <location>
        <begin position="165"/>
        <end position="182"/>
    </location>
</feature>
<evidence type="ECO:0000313" key="3">
    <source>
        <dbReference type="Proteomes" id="UP000242367"/>
    </source>
</evidence>
<accession>A0A2P4URD5</accession>